<gene>
    <name evidence="1" type="ORF">FOXB_12908</name>
</gene>
<reference evidence="1" key="1">
    <citation type="journal article" date="2012" name="Mol. Plant Microbe Interact.">
        <title>A highly conserved effector in Fusarium oxysporum is required for full virulence on Arabidopsis.</title>
        <authorList>
            <person name="Thatcher L.F."/>
            <person name="Gardiner D.M."/>
            <person name="Kazan K."/>
            <person name="Manners J."/>
        </authorList>
    </citation>
    <scope>NUCLEOTIDE SEQUENCE [LARGE SCALE GENOMIC DNA]</scope>
    <source>
        <strain evidence="1">Fo5176</strain>
    </source>
</reference>
<dbReference type="EMBL" id="AFQF01003263">
    <property type="protein sequence ID" value="EGU76609.1"/>
    <property type="molecule type" value="Genomic_DNA"/>
</dbReference>
<name>F9G2J9_FUSOF</name>
<protein>
    <submittedName>
        <fullName evidence="1">Uncharacterized protein</fullName>
    </submittedName>
</protein>
<accession>F9G2J9</accession>
<organism evidence="1">
    <name type="scientific">Fusarium oxysporum (strain Fo5176)</name>
    <name type="common">Fusarium vascular wilt</name>
    <dbReference type="NCBI Taxonomy" id="660025"/>
    <lineage>
        <taxon>Eukaryota</taxon>
        <taxon>Fungi</taxon>
        <taxon>Dikarya</taxon>
        <taxon>Ascomycota</taxon>
        <taxon>Pezizomycotina</taxon>
        <taxon>Sordariomycetes</taxon>
        <taxon>Hypocreomycetidae</taxon>
        <taxon>Hypocreales</taxon>
        <taxon>Nectriaceae</taxon>
        <taxon>Fusarium</taxon>
        <taxon>Fusarium oxysporum species complex</taxon>
    </lineage>
</organism>
<proteinExistence type="predicted"/>
<evidence type="ECO:0000313" key="1">
    <source>
        <dbReference type="EMBL" id="EGU76609.1"/>
    </source>
</evidence>
<sequence>MAVNAFVFNVFASRKQFGCFPLAFSVRFGVHIIPRYINDLPLASTPQIDSEIRWLLEIPDISSLEMRYPQQLCC</sequence>
<dbReference type="AlphaFoldDB" id="F9G2J9"/>
<comment type="caution">
    <text evidence="1">The sequence shown here is derived from an EMBL/GenBank/DDBJ whole genome shotgun (WGS) entry which is preliminary data.</text>
</comment>